<dbReference type="Proteomes" id="UP000503129">
    <property type="component" value="Chromosome"/>
</dbReference>
<sequence length="1507" mass="150043">MLSKKKVRHPIFFFALPLATLASLSYLTIARAQITPDNSLGAENSVVAPNVDIKGIPSDRIDGGAIRGDNLFHSFQEFNINAGRGAYFSNPQGIANILTRVTGGNVSNIQGILGVLGNANLFLINPNGILFGPNARLDVGGSFLGSTANSLIFKNNFEFSATNPQAPPLLTINVPIGLGFRNNPGNITNQSNQPTIVDNSGNPIGLTVPSGNSLALVGGDINSDDGRITVPGGRVELGGLAGAGTVGLDVSGNTFKLNFPNDSLLSNITLANDARVAVRGNGGGDIVVNANTFTATNGGRLTAGTEGVGNAGDITVNVNNFNISGIGLSQTESGVYNQTIDGASGNAGNIFINSKSFNASSNAVVRSRVLAGSQGDGGNINITTGSFSLTDGALLSASTYGEGNAGNVSVRANDSVSLVNANIFSTVEAGGEGKGGNIDIKAATVSLKDGAQLLTVVRQKSGDQPAGRGDAGNVSVSVTGPVTITGVKDGFASAIFSDVETGAVGNGGNITISSGSLSLSDGALLQASTSGQGNAGNVSVRALGGVELVDAYIFSTVEAGGVGKGGNIDIKAGTLSLKDGAQLLTSVREASSPQPAGKGDAGNVSVSVTGPVTITGVKDGFASAIFSDVETGAVGNGGNITISSGSLSLSDGALLQASTSGQGNAGNVSVRALGGVELVDAYIFSTVEAGGVGKGGNIDIKAGTLSLKDGAQLLTSVREASSPQPAGKGDAGNVSVSVTGPVTITGVKDGFASAIFSRVNTGATGNGGNIAISSGSFSLSDGALLEASTYGQGNAGNVSVRASGSVELVNQGILSTVESTGVGNGGNININAATLSLKDGAQLAAGVRGQASDTQPGGRGNAGNVTVDVTGPVMITGVGRFSSGIFNYVETGAIGNAGNIAISSGSFSLTNGGILNSSTLGQGNAGNVSVRASGAVELAGSDTRILSTVEAGGVGKGGNIDIKAATLSLKDGAQLRTAVRQASDTQPAGRGDAGNVSVSVTGPVTIAGIKDGFYSGVFSFAQTGTTGNGGNITISSGSFSLSDSGRLSASTAGQGNAGNVSVRASGAVELTGSDTRIFSTVEAGGEGKGGNIDIKAATLSLKDGAQLRTLVSEASDTQPAGRGDAGNVTVDVTGPVTIAGEKDGFYSGIFSFVNTGAKGNGGNIAITSGSFSLSDTGRLIASTYGQGNAGNVSVRASDFVSLAGSNTGIASTVEPQGVGKGGNISINARRVSLNDGAQITASSFGNNSAAGDIEVDARSIRLDNGSTINADTVGGQGNINLRARDYVLLRRGSKITTNATGLATGGNITINAGNLVAFPSENSDITAKAQQSSGGRITINTKGGIFGIEYRQQETPLSDITASSDLGLQFSGVVQINTPDIDPTRGLFELTEAVVDPAQQVAQNPCTKGYGSSFTITGRGGLPTDPNKILSSDNVRVDLIKPVVLTVGSTNATQKQPSQKPPVKQIIPAQGWIYNEKGQVVLVGYDPTKTGPQREQPAPTSSCAAVK</sequence>
<gene>
    <name evidence="4" type="ORF">DP114_24895</name>
</gene>
<dbReference type="RefSeq" id="WP_172195295.1">
    <property type="nucleotide sequence ID" value="NZ_CAWOXK010000001.1"/>
</dbReference>
<evidence type="ECO:0000259" key="3">
    <source>
        <dbReference type="SMART" id="SM00912"/>
    </source>
</evidence>
<dbReference type="NCBIfam" id="TIGR01901">
    <property type="entry name" value="adhes_NPXG"/>
    <property type="match status" value="1"/>
</dbReference>
<feature type="region of interest" description="Disordered" evidence="1">
    <location>
        <begin position="1486"/>
        <end position="1507"/>
    </location>
</feature>
<feature type="signal peptide" evidence="2">
    <location>
        <begin position="1"/>
        <end position="32"/>
    </location>
</feature>
<evidence type="ECO:0000256" key="1">
    <source>
        <dbReference type="SAM" id="MobiDB-lite"/>
    </source>
</evidence>
<keyword evidence="5" id="KW-1185">Reference proteome</keyword>
<dbReference type="SUPFAM" id="SSF51126">
    <property type="entry name" value="Pectin lyase-like"/>
    <property type="match status" value="8"/>
</dbReference>
<dbReference type="KEGG" id="bsen:DP114_24895"/>
<name>A0A856MN95_9CYAN</name>
<feature type="chain" id="PRO_5032986943" description="Filamentous haemagglutinin FhaB/tRNA nuclease CdiA-like TPS domain-containing protein" evidence="2">
    <location>
        <begin position="33"/>
        <end position="1507"/>
    </location>
</feature>
<keyword evidence="2" id="KW-0732">Signal</keyword>
<protein>
    <recommendedName>
        <fullName evidence="3">Filamentous haemagglutinin FhaB/tRNA nuclease CdiA-like TPS domain-containing protein</fullName>
    </recommendedName>
</protein>
<dbReference type="InterPro" id="IPR012334">
    <property type="entry name" value="Pectin_lyas_fold"/>
</dbReference>
<accession>A0A856MN95</accession>
<evidence type="ECO:0000313" key="4">
    <source>
        <dbReference type="EMBL" id="QDL10707.1"/>
    </source>
</evidence>
<evidence type="ECO:0000313" key="5">
    <source>
        <dbReference type="Proteomes" id="UP000503129"/>
    </source>
</evidence>
<dbReference type="Gene3D" id="2.160.20.10">
    <property type="entry name" value="Single-stranded right-handed beta-helix, Pectin lyase-like"/>
    <property type="match status" value="4"/>
</dbReference>
<dbReference type="SMART" id="SM00912">
    <property type="entry name" value="Haemagg_act"/>
    <property type="match status" value="1"/>
</dbReference>
<proteinExistence type="predicted"/>
<feature type="domain" description="Filamentous haemagglutinin FhaB/tRNA nuclease CdiA-like TPS" evidence="3">
    <location>
        <begin position="41"/>
        <end position="154"/>
    </location>
</feature>
<dbReference type="InterPro" id="IPR011050">
    <property type="entry name" value="Pectin_lyase_fold/virulence"/>
</dbReference>
<feature type="compositionally biased region" description="Polar residues" evidence="1">
    <location>
        <begin position="1490"/>
        <end position="1507"/>
    </location>
</feature>
<dbReference type="Pfam" id="PF05860">
    <property type="entry name" value="TPS"/>
    <property type="match status" value="1"/>
</dbReference>
<reference evidence="4 5" key="1">
    <citation type="submission" date="2018-06" db="EMBL/GenBank/DDBJ databases">
        <title>Comparative genomics of Brasilonema spp. strains.</title>
        <authorList>
            <person name="Alvarenga D.O."/>
            <person name="Fiore M.F."/>
            <person name="Varani A.M."/>
        </authorList>
    </citation>
    <scope>NUCLEOTIDE SEQUENCE [LARGE SCALE GENOMIC DNA]</scope>
    <source>
        <strain evidence="4 5">CENA114</strain>
    </source>
</reference>
<evidence type="ECO:0000256" key="2">
    <source>
        <dbReference type="SAM" id="SignalP"/>
    </source>
</evidence>
<dbReference type="EMBL" id="CP030118">
    <property type="protein sequence ID" value="QDL10707.1"/>
    <property type="molecule type" value="Genomic_DNA"/>
</dbReference>
<dbReference type="InterPro" id="IPR008638">
    <property type="entry name" value="FhaB/CdiA-like_TPS"/>
</dbReference>
<organism evidence="4 5">
    <name type="scientific">Brasilonema sennae CENA114</name>
    <dbReference type="NCBI Taxonomy" id="415709"/>
    <lineage>
        <taxon>Bacteria</taxon>
        <taxon>Bacillati</taxon>
        <taxon>Cyanobacteriota</taxon>
        <taxon>Cyanophyceae</taxon>
        <taxon>Nostocales</taxon>
        <taxon>Scytonemataceae</taxon>
        <taxon>Brasilonema</taxon>
        <taxon>Bromeliae group (in: Brasilonema)</taxon>
    </lineage>
</organism>